<evidence type="ECO:0000313" key="2">
    <source>
        <dbReference type="EMBL" id="WPF83687.1"/>
    </source>
</evidence>
<dbReference type="Proteomes" id="UP001304340">
    <property type="component" value="Chromosome"/>
</dbReference>
<keyword evidence="3" id="KW-1185">Reference proteome</keyword>
<feature type="transmembrane region" description="Helical" evidence="1">
    <location>
        <begin position="51"/>
        <end position="70"/>
    </location>
</feature>
<accession>A0AAF1C016</accession>
<feature type="transmembrane region" description="Helical" evidence="1">
    <location>
        <begin position="82"/>
        <end position="103"/>
    </location>
</feature>
<protein>
    <submittedName>
        <fullName evidence="2">Uncharacterized protein</fullName>
    </submittedName>
</protein>
<evidence type="ECO:0000313" key="3">
    <source>
        <dbReference type="Proteomes" id="UP001304340"/>
    </source>
</evidence>
<feature type="transmembrane region" description="Helical" evidence="1">
    <location>
        <begin position="109"/>
        <end position="130"/>
    </location>
</feature>
<dbReference type="RefSeq" id="WP_319160217.1">
    <property type="nucleotide sequence ID" value="NZ_CP138359.1"/>
</dbReference>
<dbReference type="EMBL" id="CP138359">
    <property type="protein sequence ID" value="WPF83687.1"/>
    <property type="molecule type" value="Genomic_DNA"/>
</dbReference>
<sequence>MESVNPFVVVWSQAKKAGLQLYLVPLAVAIVYILVLTGAQSLGFDPVASDPAGAVLMSTSIVVVAVGCVFRARWRPGISRWMGICTAATWWWVALEFSSALASGRELPFNFFGAALVLSMPYALFFHPLGQAQSAVDSRKLVAEVVAEFFDGQSRMLGDEGRERDTLLVERLDHLMEEIATLRRGVCVDGSDRVPEDAARRGGGCACSPVKN</sequence>
<dbReference type="AlphaFoldDB" id="A0AAF1C016"/>
<evidence type="ECO:0000256" key="1">
    <source>
        <dbReference type="SAM" id="Phobius"/>
    </source>
</evidence>
<name>A0AAF1C016_9MICO</name>
<gene>
    <name evidence="2" type="ORF">SANBI_001382</name>
</gene>
<proteinExistence type="predicted"/>
<feature type="transmembrane region" description="Helical" evidence="1">
    <location>
        <begin position="21"/>
        <end position="39"/>
    </location>
</feature>
<organism evidence="2 3">
    <name type="scientific">Sanguibacter biliveldensis</name>
    <dbReference type="NCBI Taxonomy" id="3030830"/>
    <lineage>
        <taxon>Bacteria</taxon>
        <taxon>Bacillati</taxon>
        <taxon>Actinomycetota</taxon>
        <taxon>Actinomycetes</taxon>
        <taxon>Micrococcales</taxon>
        <taxon>Sanguibacteraceae</taxon>
        <taxon>Sanguibacter</taxon>
    </lineage>
</organism>
<reference evidence="3" key="1">
    <citation type="submission" date="2023-11" db="EMBL/GenBank/DDBJ databases">
        <authorList>
            <person name="Helweg L.P."/>
            <person name="Kiel A."/>
            <person name="Hitz F."/>
            <person name="Ruckert-Reed C."/>
            <person name="Busche T."/>
            <person name="Kaltschmidt B."/>
            <person name="Kaltschmidt C."/>
        </authorList>
    </citation>
    <scope>NUCLEOTIDE SEQUENCE [LARGE SCALE GENOMIC DNA]</scope>
    <source>
        <strain evidence="3">4.1</strain>
    </source>
</reference>
<keyword evidence="1" id="KW-0472">Membrane</keyword>
<keyword evidence="1" id="KW-0812">Transmembrane</keyword>
<dbReference type="KEGG" id="sbil:SANBI_001382"/>
<keyword evidence="1" id="KW-1133">Transmembrane helix</keyword>